<dbReference type="AlphaFoldDB" id="A0A8D7AYM6"/>
<proteinExistence type="predicted"/>
<sequence>SEAAELETIGLAGEAALPAAGVASTGALLLGGRADRHALILHAGAVAQLGIVAGRRGTLRRRCDQQRRDQHNRHRRRCPADCH</sequence>
<organism evidence="2">
    <name type="scientific">Musa acuminata subsp. malaccensis</name>
    <name type="common">Wild banana</name>
    <name type="synonym">Musa malaccensis</name>
    <dbReference type="NCBI Taxonomy" id="214687"/>
    <lineage>
        <taxon>Eukaryota</taxon>
        <taxon>Viridiplantae</taxon>
        <taxon>Streptophyta</taxon>
        <taxon>Embryophyta</taxon>
        <taxon>Tracheophyta</taxon>
        <taxon>Spermatophyta</taxon>
        <taxon>Magnoliopsida</taxon>
        <taxon>Liliopsida</taxon>
        <taxon>Zingiberales</taxon>
        <taxon>Musaceae</taxon>
        <taxon>Musa</taxon>
    </lineage>
</organism>
<feature type="non-terminal residue" evidence="2">
    <location>
        <position position="1"/>
    </location>
</feature>
<gene>
    <name evidence="2" type="ORF">GSMUA_33960.1</name>
</gene>
<accession>A0A8D7AYM6</accession>
<feature type="non-terminal residue" evidence="2">
    <location>
        <position position="83"/>
    </location>
</feature>
<feature type="region of interest" description="Disordered" evidence="1">
    <location>
        <begin position="60"/>
        <end position="83"/>
    </location>
</feature>
<protein>
    <submittedName>
        <fullName evidence="2">(wild Malaysian banana) hypothetical protein</fullName>
    </submittedName>
</protein>
<name>A0A8D7AYM6_MUSAM</name>
<dbReference type="EMBL" id="HG996473">
    <property type="protein sequence ID" value="CAG1857242.1"/>
    <property type="molecule type" value="Genomic_DNA"/>
</dbReference>
<evidence type="ECO:0000313" key="2">
    <source>
        <dbReference type="EMBL" id="CAG1857242.1"/>
    </source>
</evidence>
<evidence type="ECO:0000256" key="1">
    <source>
        <dbReference type="SAM" id="MobiDB-lite"/>
    </source>
</evidence>
<reference evidence="2" key="1">
    <citation type="submission" date="2021-03" db="EMBL/GenBank/DDBJ databases">
        <authorList>
            <consortium name="Genoscope - CEA"/>
            <person name="William W."/>
        </authorList>
    </citation>
    <scope>NUCLEOTIDE SEQUENCE</scope>
    <source>
        <strain evidence="2">Doubled-haploid Pahang</strain>
    </source>
</reference>